<evidence type="ECO:0000313" key="1">
    <source>
        <dbReference type="EMBL" id="CAB4144399.1"/>
    </source>
</evidence>
<dbReference type="EMBL" id="LR796430">
    <property type="protein sequence ID" value="CAB4144399.1"/>
    <property type="molecule type" value="Genomic_DNA"/>
</dbReference>
<sequence length="137" mass="14875">MSHRHRYLDGAPCACGRVKDLAAAKRGRRNLGRGKAAERAAVKALGATRVGQYGGPRDGISPRWTIQSKSRGNFPGWMADELDYLLTEPIDGGKRQWPVLIITEAPGAGKKARKLAVVFLDTLAEINEALGPEPEKE</sequence>
<evidence type="ECO:0000313" key="2">
    <source>
        <dbReference type="EMBL" id="CAB4189214.1"/>
    </source>
</evidence>
<protein>
    <submittedName>
        <fullName evidence="1">Uncharacterized protein</fullName>
    </submittedName>
</protein>
<proteinExistence type="predicted"/>
<dbReference type="EMBL" id="LR797138">
    <property type="protein sequence ID" value="CAB4189214.1"/>
    <property type="molecule type" value="Genomic_DNA"/>
</dbReference>
<accession>A0A6J5MLG4</accession>
<gene>
    <name evidence="2" type="ORF">UFOVP1189_12</name>
    <name evidence="1" type="ORF">UFOVP464_36</name>
</gene>
<reference evidence="1" key="1">
    <citation type="submission" date="2020-04" db="EMBL/GenBank/DDBJ databases">
        <authorList>
            <person name="Chiriac C."/>
            <person name="Salcher M."/>
            <person name="Ghai R."/>
            <person name="Kavagutti S V."/>
        </authorList>
    </citation>
    <scope>NUCLEOTIDE SEQUENCE</scope>
</reference>
<organism evidence="1">
    <name type="scientific">uncultured Caudovirales phage</name>
    <dbReference type="NCBI Taxonomy" id="2100421"/>
    <lineage>
        <taxon>Viruses</taxon>
        <taxon>Duplodnaviria</taxon>
        <taxon>Heunggongvirae</taxon>
        <taxon>Uroviricota</taxon>
        <taxon>Caudoviricetes</taxon>
        <taxon>Peduoviridae</taxon>
        <taxon>Maltschvirus</taxon>
        <taxon>Maltschvirus maltsch</taxon>
    </lineage>
</organism>
<name>A0A6J5MLG4_9CAUD</name>